<sequence>MISLRDVTAELGGSGLRATLGQEGLPSLRALFVKAVAKQLNQMPYPIGLPIDAGTREAVTEPAVLADAGGGYRSDFRGGVVRDLPHV</sequence>
<dbReference type="Proteomes" id="UP000033393">
    <property type="component" value="Unassembled WGS sequence"/>
</dbReference>
<accession>A0A0F0GTM2</accession>
<name>A0A0F0GTM2_LENAE</name>
<evidence type="ECO:0000313" key="1">
    <source>
        <dbReference type="EMBL" id="KJK46834.1"/>
    </source>
</evidence>
<keyword evidence="2" id="KW-1185">Reference proteome</keyword>
<dbReference type="AlphaFoldDB" id="A0A0F0GTM2"/>
<comment type="caution">
    <text evidence="1">The sequence shown here is derived from an EMBL/GenBank/DDBJ whole genome shotgun (WGS) entry which is preliminary data.</text>
</comment>
<dbReference type="PATRIC" id="fig|68170.10.peg.5564"/>
<protein>
    <submittedName>
        <fullName evidence="1">Uncharacterized protein</fullName>
    </submittedName>
</protein>
<reference evidence="1 2" key="1">
    <citation type="submission" date="2015-02" db="EMBL/GenBank/DDBJ databases">
        <authorList>
            <person name="Ju K.-S."/>
            <person name="Doroghazi J.R."/>
            <person name="Metcalf W."/>
        </authorList>
    </citation>
    <scope>NUCLEOTIDE SEQUENCE [LARGE SCALE GENOMIC DNA]</scope>
    <source>
        <strain evidence="1 2">NRRL B-16140</strain>
    </source>
</reference>
<evidence type="ECO:0000313" key="2">
    <source>
        <dbReference type="Proteomes" id="UP000033393"/>
    </source>
</evidence>
<organism evidence="1 2">
    <name type="scientific">Lentzea aerocolonigenes</name>
    <name type="common">Lechevalieria aerocolonigenes</name>
    <name type="synonym">Saccharothrix aerocolonigenes</name>
    <dbReference type="NCBI Taxonomy" id="68170"/>
    <lineage>
        <taxon>Bacteria</taxon>
        <taxon>Bacillati</taxon>
        <taxon>Actinomycetota</taxon>
        <taxon>Actinomycetes</taxon>
        <taxon>Pseudonocardiales</taxon>
        <taxon>Pseudonocardiaceae</taxon>
        <taxon>Lentzea</taxon>
    </lineage>
</organism>
<gene>
    <name evidence="1" type="ORF">UK23_22405</name>
</gene>
<proteinExistence type="predicted"/>
<dbReference type="EMBL" id="JYJG01000153">
    <property type="protein sequence ID" value="KJK46834.1"/>
    <property type="molecule type" value="Genomic_DNA"/>
</dbReference>